<dbReference type="Gene3D" id="2.170.130.10">
    <property type="entry name" value="TonB-dependent receptor, plug domain"/>
    <property type="match status" value="1"/>
</dbReference>
<accession>A0ABT9EJH7</accession>
<feature type="region of interest" description="Disordered" evidence="4">
    <location>
        <begin position="560"/>
        <end position="591"/>
    </location>
</feature>
<dbReference type="Pfam" id="PF00593">
    <property type="entry name" value="TonB_dep_Rec_b-barrel"/>
    <property type="match status" value="1"/>
</dbReference>
<keyword evidence="7" id="KW-0675">Receptor</keyword>
<feature type="signal peptide" evidence="5">
    <location>
        <begin position="1"/>
        <end position="17"/>
    </location>
</feature>
<dbReference type="SUPFAM" id="SSF56935">
    <property type="entry name" value="Porins"/>
    <property type="match status" value="1"/>
</dbReference>
<evidence type="ECO:0000256" key="4">
    <source>
        <dbReference type="SAM" id="MobiDB-lite"/>
    </source>
</evidence>
<dbReference type="Proteomes" id="UP001230685">
    <property type="component" value="Unassembled WGS sequence"/>
</dbReference>
<feature type="domain" description="TonB-dependent receptor-like beta-barrel" evidence="6">
    <location>
        <begin position="243"/>
        <end position="514"/>
    </location>
</feature>
<reference evidence="7 8" key="1">
    <citation type="submission" date="2023-07" db="EMBL/GenBank/DDBJ databases">
        <authorList>
            <person name="Kim M.K."/>
        </authorList>
    </citation>
    <scope>NUCLEOTIDE SEQUENCE [LARGE SCALE GENOMIC DNA]</scope>
    <source>
        <strain evidence="7 8">KR1UV-12</strain>
    </source>
</reference>
<comment type="subcellular location">
    <subcellularLocation>
        <location evidence="1">Cell outer membrane</location>
    </subcellularLocation>
</comment>
<dbReference type="PANTHER" id="PTHR47234:SF1">
    <property type="entry name" value="TONB-DEPENDENT RECEPTOR"/>
    <property type="match status" value="1"/>
</dbReference>
<name>A0ABT9EJH7_9SPHN</name>
<dbReference type="RefSeq" id="WP_305172818.1">
    <property type="nucleotide sequence ID" value="NZ_JAUUDS010000002.1"/>
</dbReference>
<evidence type="ECO:0000259" key="6">
    <source>
        <dbReference type="Pfam" id="PF00593"/>
    </source>
</evidence>
<dbReference type="InterPro" id="IPR036942">
    <property type="entry name" value="Beta-barrel_TonB_sf"/>
</dbReference>
<dbReference type="EMBL" id="JAUUDS010000002">
    <property type="protein sequence ID" value="MDP1027123.1"/>
    <property type="molecule type" value="Genomic_DNA"/>
</dbReference>
<sequence>MIAFVMLALAAPPPVPADDDAIVVTGERVQGSAIGDAAPVAVLNGDALRSLGATSMKELLDRLKPLGRSAVGGEPVLLLNGRRISGWEDLRSIPPEAIERTEILPESEAGRFGYPPTVRLMNLITKKHFRSLQVQQLPGITTEGGGETNYTEVGSTRIDGPRRASLSASYLRLNPVFQSQRDIVPEPGMIDLGPYRTLIGRTDQVRSEGTLATVLGKVDASANLSMEAQRSTGLNGLPSDGVAYLPGSPLRQRSTGLTLHGGTTVQGNLGRWLWNVTGSYDRVRGTAVAELGVVPDGTAAQRPVARSRTATGTLVGKAVMSGALVQLPAGPAQLTVSADYARSTSSGRLLGSGDPSLDLQRTTGGASVNASVPIASPERGVLAFVGRLSANGMIGVSDVSDYGRLFSSNLGLNWAPLRGLELNGAVNRTQTPPAIALLTAPTITAPNTPFFDFATGTSPLVTTISGGNPALDPERRSVTTLGVALSPIRGKELRLNLDYVDTRIRNQATVLAGTLPAIQAAFPDRFLRDEAGVLTQVDVRLVNLAAERERKVQLSANFFTRLGPAPPPPPAAAPGQQAKDAPPPAPPKPRPTLYMNLTGTLRLADRVTLRPGTAPLDLLGGATLDGTGGRPRWELEGNAGLGIGPVSSGLFARVQGPTRVRGDLAAADLRFSGRTWLVLYSNVDVERIAKAPWAKRMSVQFTVENLLNDRIDVRDRTGAVPNRFQGAFLDPIGRSVRLGVRKLF</sequence>
<dbReference type="InterPro" id="IPR000531">
    <property type="entry name" value="Beta-barrel_TonB"/>
</dbReference>
<feature type="chain" id="PRO_5046981900" evidence="5">
    <location>
        <begin position="18"/>
        <end position="744"/>
    </location>
</feature>
<dbReference type="Gene3D" id="2.40.170.20">
    <property type="entry name" value="TonB-dependent receptor, beta-barrel domain"/>
    <property type="match status" value="1"/>
</dbReference>
<gene>
    <name evidence="7" type="ORF">Q5H91_07865</name>
</gene>
<evidence type="ECO:0000313" key="8">
    <source>
        <dbReference type="Proteomes" id="UP001230685"/>
    </source>
</evidence>
<keyword evidence="3" id="KW-0998">Cell outer membrane</keyword>
<comment type="caution">
    <text evidence="7">The sequence shown here is derived from an EMBL/GenBank/DDBJ whole genome shotgun (WGS) entry which is preliminary data.</text>
</comment>
<dbReference type="InterPro" id="IPR037066">
    <property type="entry name" value="Plug_dom_sf"/>
</dbReference>
<organism evidence="7 8">
    <name type="scientific">Sphingomonas aurea</name>
    <dbReference type="NCBI Taxonomy" id="3063994"/>
    <lineage>
        <taxon>Bacteria</taxon>
        <taxon>Pseudomonadati</taxon>
        <taxon>Pseudomonadota</taxon>
        <taxon>Alphaproteobacteria</taxon>
        <taxon>Sphingomonadales</taxon>
        <taxon>Sphingomonadaceae</taxon>
        <taxon>Sphingomonas</taxon>
    </lineage>
</organism>
<evidence type="ECO:0000256" key="5">
    <source>
        <dbReference type="SAM" id="SignalP"/>
    </source>
</evidence>
<evidence type="ECO:0000313" key="7">
    <source>
        <dbReference type="EMBL" id="MDP1027123.1"/>
    </source>
</evidence>
<evidence type="ECO:0000256" key="3">
    <source>
        <dbReference type="ARBA" id="ARBA00023237"/>
    </source>
</evidence>
<feature type="compositionally biased region" description="Pro residues" evidence="4">
    <location>
        <begin position="581"/>
        <end position="590"/>
    </location>
</feature>
<keyword evidence="8" id="KW-1185">Reference proteome</keyword>
<evidence type="ECO:0000256" key="2">
    <source>
        <dbReference type="ARBA" id="ARBA00023136"/>
    </source>
</evidence>
<keyword evidence="5" id="KW-0732">Signal</keyword>
<keyword evidence="2" id="KW-0472">Membrane</keyword>
<evidence type="ECO:0000256" key="1">
    <source>
        <dbReference type="ARBA" id="ARBA00004442"/>
    </source>
</evidence>
<protein>
    <submittedName>
        <fullName evidence="7">TonB-dependent receptor</fullName>
    </submittedName>
</protein>
<proteinExistence type="predicted"/>
<dbReference type="PANTHER" id="PTHR47234">
    <property type="match status" value="1"/>
</dbReference>